<feature type="transmembrane region" description="Helical" evidence="6">
    <location>
        <begin position="256"/>
        <end position="277"/>
    </location>
</feature>
<reference evidence="7" key="1">
    <citation type="submission" date="2016-04" db="EMBL/GenBank/DDBJ databases">
        <authorList>
            <person name="Evans L.H."/>
            <person name="Alamgir A."/>
            <person name="Owens N."/>
            <person name="Weber N.D."/>
            <person name="Virtaneva K."/>
            <person name="Barbian K."/>
            <person name="Babar A."/>
            <person name="Rosenke K."/>
        </authorList>
    </citation>
    <scope>NUCLEOTIDE SEQUENCE [LARGE SCALE GENOMIC DNA]</scope>
    <source>
        <strain evidence="7">CBS 101.48</strain>
    </source>
</reference>
<feature type="transmembrane region" description="Helical" evidence="6">
    <location>
        <begin position="178"/>
        <end position="197"/>
    </location>
</feature>
<dbReference type="AlphaFoldDB" id="A0A163KBX6"/>
<evidence type="ECO:0000256" key="4">
    <source>
        <dbReference type="ARBA" id="ARBA00023136"/>
    </source>
</evidence>
<evidence type="ECO:0000256" key="1">
    <source>
        <dbReference type="ARBA" id="ARBA00004141"/>
    </source>
</evidence>
<keyword evidence="3 6" id="KW-1133">Transmembrane helix</keyword>
<feature type="region of interest" description="Disordered" evidence="5">
    <location>
        <begin position="518"/>
        <end position="541"/>
    </location>
</feature>
<dbReference type="Proteomes" id="UP000078561">
    <property type="component" value="Unassembled WGS sequence"/>
</dbReference>
<feature type="transmembrane region" description="Helical" evidence="6">
    <location>
        <begin position="217"/>
        <end position="236"/>
    </location>
</feature>
<evidence type="ECO:0008006" key="9">
    <source>
        <dbReference type="Google" id="ProtNLM"/>
    </source>
</evidence>
<accession>A0A163KBX6</accession>
<keyword evidence="8" id="KW-1185">Reference proteome</keyword>
<dbReference type="OrthoDB" id="5348404at2759"/>
<dbReference type="OMA" id="AFAIAHW"/>
<evidence type="ECO:0000256" key="6">
    <source>
        <dbReference type="SAM" id="Phobius"/>
    </source>
</evidence>
<keyword evidence="2 6" id="KW-0812">Transmembrane</keyword>
<proteinExistence type="predicted"/>
<dbReference type="STRING" id="4829.A0A163KBX6"/>
<dbReference type="InParanoid" id="A0A163KBX6"/>
<dbReference type="EMBL" id="LT554489">
    <property type="protein sequence ID" value="SAM05983.1"/>
    <property type="molecule type" value="Genomic_DNA"/>
</dbReference>
<feature type="region of interest" description="Disordered" evidence="5">
    <location>
        <begin position="618"/>
        <end position="637"/>
    </location>
</feature>
<comment type="subcellular location">
    <subcellularLocation>
        <location evidence="1">Membrane</location>
        <topology evidence="1">Multi-pass membrane protein</topology>
    </subcellularLocation>
</comment>
<evidence type="ECO:0000313" key="7">
    <source>
        <dbReference type="EMBL" id="SAM05983.1"/>
    </source>
</evidence>
<evidence type="ECO:0000256" key="3">
    <source>
        <dbReference type="ARBA" id="ARBA00022989"/>
    </source>
</evidence>
<evidence type="ECO:0000313" key="8">
    <source>
        <dbReference type="Proteomes" id="UP000078561"/>
    </source>
</evidence>
<dbReference type="Pfam" id="PF03619">
    <property type="entry name" value="Solute_trans_a"/>
    <property type="match status" value="1"/>
</dbReference>
<name>A0A163KBX6_ABSGL</name>
<dbReference type="InterPro" id="IPR005178">
    <property type="entry name" value="Ostalpha/TMEM184C"/>
</dbReference>
<feature type="compositionally biased region" description="Polar residues" evidence="5">
    <location>
        <begin position="518"/>
        <end position="539"/>
    </location>
</feature>
<feature type="transmembrane region" description="Helical" evidence="6">
    <location>
        <begin position="21"/>
        <end position="45"/>
    </location>
</feature>
<dbReference type="SMART" id="SM01417">
    <property type="entry name" value="Solute_trans_a"/>
    <property type="match status" value="1"/>
</dbReference>
<dbReference type="FunCoup" id="A0A163KBX6">
    <property type="interactions" value="221"/>
</dbReference>
<sequence length="637" mass="71087">MIPPNDSGYGNGGAGSEFNPFAIHLALLFTLTGTSISLLSVWLHWKNYRKPASQLSIANNAKSFAFCGCKNAFCQVRMTLLLTHLSCHCRVPVYGLSTFVSLVSLSTAFYVDTFRDIYEAFVIYAFFNLLLNKLGGERALIIMLHSRPPSENFFPGSLYSRDIYVGDPYTFLFVKRGILQFVYVKPLLAFVTMALKATGNYHDGDLSWSSSYLYLTFVYNLSVCLSLWCLMVFFYATKQDLAGFRPFPKFLCVKAIIFFSFWQSVIIAILVSSGAILDDGSGHVSVAIQDFLICMEMVPFAVAHAYAFSYDDYYDPTVHSARMPILSSIKDSFGLKDVMMDTLDTLRGSKFNYKSFEPSEGMPHFGSSRTSRIMAGLRYSSSSSTKRWLQAAPVSRFLSTGPGINDEVVIEESEQLAFDDPCSDDVVEEYYTASRSMQFGDYNYPVIDFRSPLWGGYIKQQHRTSGYGGTASSGGGGKQLALHRYSAMEKRQGCMDVIVEQGKGNYVVIDYSHSESSTIQQPQYHPQIQASHSSPSPYQHGSVLALTAPSSSISSASLVSPIPTASSSASVTINQPQAQIQDYSYPHSYQAQLITTHHQLQERYTNYNDDLLDYDHAGDDDDNRDQDDMFTTSNVWK</sequence>
<evidence type="ECO:0000256" key="5">
    <source>
        <dbReference type="SAM" id="MobiDB-lite"/>
    </source>
</evidence>
<dbReference type="GO" id="GO:0016020">
    <property type="term" value="C:membrane"/>
    <property type="evidence" value="ECO:0007669"/>
    <property type="project" value="UniProtKB-SubCell"/>
</dbReference>
<evidence type="ECO:0000256" key="2">
    <source>
        <dbReference type="ARBA" id="ARBA00022692"/>
    </source>
</evidence>
<protein>
    <recommendedName>
        <fullName evidence="9">DUF300-domain-containing protein</fullName>
    </recommendedName>
</protein>
<dbReference type="PANTHER" id="PTHR23423">
    <property type="entry name" value="ORGANIC SOLUTE TRANSPORTER-RELATED"/>
    <property type="match status" value="1"/>
</dbReference>
<organism evidence="7">
    <name type="scientific">Absidia glauca</name>
    <name type="common">Pin mould</name>
    <dbReference type="NCBI Taxonomy" id="4829"/>
    <lineage>
        <taxon>Eukaryota</taxon>
        <taxon>Fungi</taxon>
        <taxon>Fungi incertae sedis</taxon>
        <taxon>Mucoromycota</taxon>
        <taxon>Mucoromycotina</taxon>
        <taxon>Mucoromycetes</taxon>
        <taxon>Mucorales</taxon>
        <taxon>Cunninghamellaceae</taxon>
        <taxon>Absidia</taxon>
    </lineage>
</organism>
<gene>
    <name evidence="7" type="primary">ABSGL_11859.1 scaffold 12357</name>
</gene>
<keyword evidence="4 6" id="KW-0472">Membrane</keyword>